<evidence type="ECO:0000256" key="4">
    <source>
        <dbReference type="ARBA" id="ARBA00022692"/>
    </source>
</evidence>
<feature type="transmembrane region" description="Helical" evidence="11">
    <location>
        <begin position="65"/>
        <end position="85"/>
    </location>
</feature>
<feature type="transmembrane region" description="Helical" evidence="11">
    <location>
        <begin position="32"/>
        <end position="53"/>
    </location>
</feature>
<keyword evidence="4 11" id="KW-0812">Transmembrane</keyword>
<gene>
    <name evidence="12" type="primary">ND4L</name>
</gene>
<evidence type="ECO:0000256" key="6">
    <source>
        <dbReference type="ARBA" id="ARBA00022989"/>
    </source>
</evidence>
<feature type="transmembrane region" description="Helical" evidence="11">
    <location>
        <begin position="6"/>
        <end position="25"/>
    </location>
</feature>
<evidence type="ECO:0000256" key="7">
    <source>
        <dbReference type="ARBA" id="ARBA00023027"/>
    </source>
</evidence>
<keyword evidence="7" id="KW-0520">NAD</keyword>
<dbReference type="InterPro" id="IPR039428">
    <property type="entry name" value="NUOK/Mnh_C1-like"/>
</dbReference>
<keyword evidence="12" id="KW-0496">Mitochondrion</keyword>
<evidence type="ECO:0000256" key="10">
    <source>
        <dbReference type="ARBA" id="ARBA00049551"/>
    </source>
</evidence>
<dbReference type="EMBL" id="KT003819">
    <property type="protein sequence ID" value="ALQ78671.1"/>
    <property type="molecule type" value="Genomic_DNA"/>
</dbReference>
<evidence type="ECO:0000256" key="2">
    <source>
        <dbReference type="ARBA" id="ARBA00010519"/>
    </source>
</evidence>
<name>A0A0S3CQJ8_DAPPU</name>
<evidence type="ECO:0000256" key="8">
    <source>
        <dbReference type="ARBA" id="ARBA00023136"/>
    </source>
</evidence>
<evidence type="ECO:0000256" key="11">
    <source>
        <dbReference type="SAM" id="Phobius"/>
    </source>
</evidence>
<reference evidence="12" key="1">
    <citation type="submission" date="2015-06" db="EMBL/GenBank/DDBJ databases">
        <title>The complete mitochondrial genome of the oriental Daphnia pulex (Cladocera: Daphniidae).</title>
        <authorList>
            <person name="Cheng R."/>
            <person name="Deng B."/>
            <person name="Wang Y."/>
            <person name="Geng X."/>
            <person name="Zhang H."/>
        </authorList>
    </citation>
    <scope>NUCLEOTIDE SEQUENCE</scope>
</reference>
<evidence type="ECO:0000313" key="12">
    <source>
        <dbReference type="EMBL" id="ALQ78671.1"/>
    </source>
</evidence>
<comment type="catalytic activity">
    <reaction evidence="10">
        <text>a ubiquinone + NADH + 5 H(+)(in) = a ubiquinol + NAD(+) + 4 H(+)(out)</text>
        <dbReference type="Rhea" id="RHEA:29091"/>
        <dbReference type="Rhea" id="RHEA-COMP:9565"/>
        <dbReference type="Rhea" id="RHEA-COMP:9566"/>
        <dbReference type="ChEBI" id="CHEBI:15378"/>
        <dbReference type="ChEBI" id="CHEBI:16389"/>
        <dbReference type="ChEBI" id="CHEBI:17976"/>
        <dbReference type="ChEBI" id="CHEBI:57540"/>
        <dbReference type="ChEBI" id="CHEBI:57945"/>
        <dbReference type="EC" id="7.1.1.2"/>
    </reaction>
</comment>
<keyword evidence="8 11" id="KW-0472">Membrane</keyword>
<evidence type="ECO:0000256" key="3">
    <source>
        <dbReference type="ARBA" id="ARBA00016612"/>
    </source>
</evidence>
<evidence type="ECO:0000256" key="1">
    <source>
        <dbReference type="ARBA" id="ARBA00004141"/>
    </source>
</evidence>
<comment type="similarity">
    <text evidence="2">Belongs to the complex I subunit 4L family.</text>
</comment>
<proteinExistence type="inferred from homology"/>
<keyword evidence="6 11" id="KW-1133">Transmembrane helix</keyword>
<dbReference type="GO" id="GO:0008137">
    <property type="term" value="F:NADH dehydrogenase (ubiquinone) activity"/>
    <property type="evidence" value="ECO:0007669"/>
    <property type="project" value="UniProtKB-EC"/>
</dbReference>
<dbReference type="Pfam" id="PF00420">
    <property type="entry name" value="Oxidored_q2"/>
    <property type="match status" value="1"/>
</dbReference>
<geneLocation type="mitochondrion" evidence="12"/>
<organism evidence="12">
    <name type="scientific">Daphnia pulex</name>
    <name type="common">Water flea</name>
    <dbReference type="NCBI Taxonomy" id="6669"/>
    <lineage>
        <taxon>Eukaryota</taxon>
        <taxon>Metazoa</taxon>
        <taxon>Ecdysozoa</taxon>
        <taxon>Arthropoda</taxon>
        <taxon>Crustacea</taxon>
        <taxon>Branchiopoda</taxon>
        <taxon>Diplostraca</taxon>
        <taxon>Cladocera</taxon>
        <taxon>Anomopoda</taxon>
        <taxon>Daphniidae</taxon>
        <taxon>Daphnia</taxon>
    </lineage>
</organism>
<dbReference type="GO" id="GO:0016020">
    <property type="term" value="C:membrane"/>
    <property type="evidence" value="ECO:0007669"/>
    <property type="project" value="UniProtKB-SubCell"/>
</dbReference>
<protein>
    <recommendedName>
        <fullName evidence="3">NADH-ubiquinone oxidoreductase chain 4L</fullName>
    </recommendedName>
    <alternativeName>
        <fullName evidence="9">NADH dehydrogenase subunit 4L</fullName>
    </alternativeName>
</protein>
<accession>A0A0S3CQJ8</accession>
<dbReference type="OrthoDB" id="6146597at2759"/>
<evidence type="ECO:0000256" key="9">
    <source>
        <dbReference type="ARBA" id="ARBA00031586"/>
    </source>
</evidence>
<comment type="subcellular location">
    <subcellularLocation>
        <location evidence="1">Membrane</location>
        <topology evidence="1">Multi-pass membrane protein</topology>
    </subcellularLocation>
</comment>
<dbReference type="AlphaFoldDB" id="A0A0S3CQJ8"/>
<dbReference type="Gene3D" id="1.10.287.3510">
    <property type="match status" value="1"/>
</dbReference>
<sequence>MSHLLFISPLAVFLTSFVLVFLLSFISKRKHLLATLLSLEGLMLMIFGIFFWLSSVVSFSNFSLIFLTLTACEGALGLSLLVSLVRTHGGDSFNSLNALQC</sequence>
<evidence type="ECO:0000256" key="5">
    <source>
        <dbReference type="ARBA" id="ARBA00022967"/>
    </source>
</evidence>
<keyword evidence="5" id="KW-1278">Translocase</keyword>